<dbReference type="SUPFAM" id="SSF159042">
    <property type="entry name" value="Plus3-like"/>
    <property type="match status" value="1"/>
</dbReference>
<organism evidence="6 7">
    <name type="scientific">Canna indica</name>
    <name type="common">Indian-shot</name>
    <dbReference type="NCBI Taxonomy" id="4628"/>
    <lineage>
        <taxon>Eukaryota</taxon>
        <taxon>Viridiplantae</taxon>
        <taxon>Streptophyta</taxon>
        <taxon>Embryophyta</taxon>
        <taxon>Tracheophyta</taxon>
        <taxon>Spermatophyta</taxon>
        <taxon>Magnoliopsida</taxon>
        <taxon>Liliopsida</taxon>
        <taxon>Zingiberales</taxon>
        <taxon>Cannaceae</taxon>
        <taxon>Canna</taxon>
    </lineage>
</organism>
<keyword evidence="2" id="KW-0863">Zinc-finger</keyword>
<name>A0AAQ3K3C9_9LILI</name>
<gene>
    <name evidence="6" type="ORF">Cni_G09851</name>
</gene>
<dbReference type="InterPro" id="IPR036128">
    <property type="entry name" value="Plus3-like_sf"/>
</dbReference>
<dbReference type="InterPro" id="IPR003121">
    <property type="entry name" value="SWIB_MDM2_domain"/>
</dbReference>
<evidence type="ECO:0000259" key="5">
    <source>
        <dbReference type="PROSITE" id="PS51925"/>
    </source>
</evidence>
<dbReference type="InterPro" id="IPR001965">
    <property type="entry name" value="Znf_PHD"/>
</dbReference>
<dbReference type="Pfam" id="PF22908">
    <property type="entry name" value="PHD_NSD"/>
    <property type="match status" value="1"/>
</dbReference>
<evidence type="ECO:0000313" key="6">
    <source>
        <dbReference type="EMBL" id="WOL01137.1"/>
    </source>
</evidence>
<dbReference type="InterPro" id="IPR004343">
    <property type="entry name" value="Plus-3_dom"/>
</dbReference>
<dbReference type="PROSITE" id="PS51925">
    <property type="entry name" value="SWIB_MDM2"/>
    <property type="match status" value="1"/>
</dbReference>
<dbReference type="InterPro" id="IPR045894">
    <property type="entry name" value="At5g08430-like"/>
</dbReference>
<evidence type="ECO:0000313" key="7">
    <source>
        <dbReference type="Proteomes" id="UP001327560"/>
    </source>
</evidence>
<dbReference type="Proteomes" id="UP001327560">
    <property type="component" value="Chromosome 3"/>
</dbReference>
<dbReference type="SUPFAM" id="SSF57903">
    <property type="entry name" value="FYVE/PHD zinc finger"/>
    <property type="match status" value="1"/>
</dbReference>
<dbReference type="Gene3D" id="3.90.70.200">
    <property type="entry name" value="Plus-3 domain"/>
    <property type="match status" value="1"/>
</dbReference>
<feature type="domain" description="DM2" evidence="5">
    <location>
        <begin position="222"/>
        <end position="307"/>
    </location>
</feature>
<evidence type="ECO:0000256" key="3">
    <source>
        <dbReference type="ARBA" id="ARBA00022833"/>
    </source>
</evidence>
<evidence type="ECO:0000256" key="2">
    <source>
        <dbReference type="ARBA" id="ARBA00022771"/>
    </source>
</evidence>
<dbReference type="EMBL" id="CP136892">
    <property type="protein sequence ID" value="WOL01137.1"/>
    <property type="molecule type" value="Genomic_DNA"/>
</dbReference>
<dbReference type="AlphaFoldDB" id="A0AAQ3K3C9"/>
<dbReference type="PROSITE" id="PS51360">
    <property type="entry name" value="PLUS3"/>
    <property type="match status" value="1"/>
</dbReference>
<dbReference type="InterPro" id="IPR011011">
    <property type="entry name" value="Znf_FYVE_PHD"/>
</dbReference>
<dbReference type="Gene3D" id="3.30.40.10">
    <property type="entry name" value="Zinc/RING finger domain, C3HC4 (zinc finger)"/>
    <property type="match status" value="1"/>
</dbReference>
<dbReference type="Pfam" id="PF03126">
    <property type="entry name" value="Plus-3"/>
    <property type="match status" value="1"/>
</dbReference>
<accession>A0AAQ3K3C9</accession>
<protein>
    <submittedName>
        <fullName evidence="6">Uncharacterized protein</fullName>
    </submittedName>
</protein>
<dbReference type="SMART" id="SM00719">
    <property type="entry name" value="Plus3"/>
    <property type="match status" value="1"/>
</dbReference>
<sequence>MRKKKKSIVNKELWEDYCFVCKDGGHVRACDFKNCLKAYHPECVGKDPSFLETNESWTCGWHSCFICQKKATVQCYCCPKSVCRSCLQEAEFVQVKKKTKGFCSNCLKLVTLIEENIDVDSDGEKVDFRDIDTYEFLFMEYWEIIKDMDKMALVDFQKANASLKRGAFTMCRSDSNGLSEVDAGSEFDKSEDNWDDEVSCHKDLKGKYCRTRKPKKSFRSKKIVFTGWGSAELIDFLASIGKDTKEPLELLDVCEIIKSYIHENNLYDPDNKRKKNVICDQRLYALFRKRVVKLYKLYNLLESHFAANAEPDDVYSISSEEGDDIPRQKKQKIASDYKNHKLHPKNCNENIIAPPKSCYASIVGKNISSVYLKKSLVIELLASSDTFEEKVVGCFVRVKLDREDFYFPPEKMYKLGQVIGIKKVLQTYKIGRTSTDIVLCVSDIQKDVQISMLSEADFEEDECEDLRQLANKGLFRRPTVAELEEKIRSVHTDIINHWIDKEIVRLQRLIDRANEKGWRKEYPLNLGLEHAYIEKLRTSEERQRLLQEIPAVIAQIEESTNGPLDSFIKSKDEAAKEEKNLVGRQENLVSMASDEAAKEEKNLVGRQEWKPLEATEVKISSQVIEIEDDGEAGD</sequence>
<dbReference type="SMART" id="SM00249">
    <property type="entry name" value="PHD"/>
    <property type="match status" value="2"/>
</dbReference>
<dbReference type="GO" id="GO:0003677">
    <property type="term" value="F:DNA binding"/>
    <property type="evidence" value="ECO:0007669"/>
    <property type="project" value="InterPro"/>
</dbReference>
<dbReference type="Pfam" id="PF25980">
    <property type="entry name" value="NERD_plant"/>
    <property type="match status" value="1"/>
</dbReference>
<proteinExistence type="predicted"/>
<evidence type="ECO:0000256" key="1">
    <source>
        <dbReference type="ARBA" id="ARBA00022723"/>
    </source>
</evidence>
<feature type="domain" description="Plus3" evidence="4">
    <location>
        <begin position="361"/>
        <end position="495"/>
    </location>
</feature>
<dbReference type="PANTHER" id="PTHR46851:SF11">
    <property type="entry name" value="GYF DOMAIN-CONTAINING PROTEIN"/>
    <property type="match status" value="1"/>
</dbReference>
<evidence type="ECO:0000259" key="4">
    <source>
        <dbReference type="PROSITE" id="PS51360"/>
    </source>
</evidence>
<dbReference type="InterPro" id="IPR013083">
    <property type="entry name" value="Znf_RING/FYVE/PHD"/>
</dbReference>
<dbReference type="GO" id="GO:0008270">
    <property type="term" value="F:zinc ion binding"/>
    <property type="evidence" value="ECO:0007669"/>
    <property type="project" value="UniProtKB-KW"/>
</dbReference>
<dbReference type="CDD" id="cd15568">
    <property type="entry name" value="PHD5_NSD"/>
    <property type="match status" value="1"/>
</dbReference>
<keyword evidence="1" id="KW-0479">Metal-binding</keyword>
<dbReference type="Pfam" id="PF02201">
    <property type="entry name" value="SWIB"/>
    <property type="match status" value="1"/>
</dbReference>
<dbReference type="SUPFAM" id="SSF47592">
    <property type="entry name" value="SWIB/MDM2 domain"/>
    <property type="match status" value="1"/>
</dbReference>
<reference evidence="6 7" key="1">
    <citation type="submission" date="2023-10" db="EMBL/GenBank/DDBJ databases">
        <title>Chromosome-scale genome assembly provides insights into flower coloration mechanisms of Canna indica.</title>
        <authorList>
            <person name="Li C."/>
        </authorList>
    </citation>
    <scope>NUCLEOTIDE SEQUENCE [LARGE SCALE GENOMIC DNA]</scope>
    <source>
        <tissue evidence="6">Flower</tissue>
    </source>
</reference>
<dbReference type="CDD" id="cd10567">
    <property type="entry name" value="SWIB-MDM2_like"/>
    <property type="match status" value="1"/>
</dbReference>
<keyword evidence="7" id="KW-1185">Reference proteome</keyword>
<keyword evidence="3" id="KW-0862">Zinc</keyword>
<dbReference type="InterPro" id="IPR036885">
    <property type="entry name" value="SWIB_MDM2_dom_sf"/>
</dbReference>
<dbReference type="InterPro" id="IPR058668">
    <property type="entry name" value="NERD_dom"/>
</dbReference>
<dbReference type="Gene3D" id="1.10.245.10">
    <property type="entry name" value="SWIB/MDM2 domain"/>
    <property type="match status" value="1"/>
</dbReference>
<dbReference type="InterPro" id="IPR055198">
    <property type="entry name" value="NSD_PHD"/>
</dbReference>
<dbReference type="PANTHER" id="PTHR46851">
    <property type="entry name" value="OS01G0884500 PROTEIN"/>
    <property type="match status" value="1"/>
</dbReference>